<dbReference type="Proteomes" id="UP000013827">
    <property type="component" value="Unassembled WGS sequence"/>
</dbReference>
<reference evidence="3" key="1">
    <citation type="journal article" date="2013" name="Nature">
        <title>Pan genome of the phytoplankton Emiliania underpins its global distribution.</title>
        <authorList>
            <person name="Read B.A."/>
            <person name="Kegel J."/>
            <person name="Klute M.J."/>
            <person name="Kuo A."/>
            <person name="Lefebvre S.C."/>
            <person name="Maumus F."/>
            <person name="Mayer C."/>
            <person name="Miller J."/>
            <person name="Monier A."/>
            <person name="Salamov A."/>
            <person name="Young J."/>
            <person name="Aguilar M."/>
            <person name="Claverie J.M."/>
            <person name="Frickenhaus S."/>
            <person name="Gonzalez K."/>
            <person name="Herman E.K."/>
            <person name="Lin Y.C."/>
            <person name="Napier J."/>
            <person name="Ogata H."/>
            <person name="Sarno A.F."/>
            <person name="Shmutz J."/>
            <person name="Schroeder D."/>
            <person name="de Vargas C."/>
            <person name="Verret F."/>
            <person name="von Dassow P."/>
            <person name="Valentin K."/>
            <person name="Van de Peer Y."/>
            <person name="Wheeler G."/>
            <person name="Dacks J.B."/>
            <person name="Delwiche C.F."/>
            <person name="Dyhrman S.T."/>
            <person name="Glockner G."/>
            <person name="John U."/>
            <person name="Richards T."/>
            <person name="Worden A.Z."/>
            <person name="Zhang X."/>
            <person name="Grigoriev I.V."/>
            <person name="Allen A.E."/>
            <person name="Bidle K."/>
            <person name="Borodovsky M."/>
            <person name="Bowler C."/>
            <person name="Brownlee C."/>
            <person name="Cock J.M."/>
            <person name="Elias M."/>
            <person name="Gladyshev V.N."/>
            <person name="Groth M."/>
            <person name="Guda C."/>
            <person name="Hadaegh A."/>
            <person name="Iglesias-Rodriguez M.D."/>
            <person name="Jenkins J."/>
            <person name="Jones B.M."/>
            <person name="Lawson T."/>
            <person name="Leese F."/>
            <person name="Lindquist E."/>
            <person name="Lobanov A."/>
            <person name="Lomsadze A."/>
            <person name="Malik S.B."/>
            <person name="Marsh M.E."/>
            <person name="Mackinder L."/>
            <person name="Mock T."/>
            <person name="Mueller-Roeber B."/>
            <person name="Pagarete A."/>
            <person name="Parker M."/>
            <person name="Probert I."/>
            <person name="Quesneville H."/>
            <person name="Raines C."/>
            <person name="Rensing S.A."/>
            <person name="Riano-Pachon D.M."/>
            <person name="Richier S."/>
            <person name="Rokitta S."/>
            <person name="Shiraiwa Y."/>
            <person name="Soanes D.M."/>
            <person name="van der Giezen M."/>
            <person name="Wahlund T.M."/>
            <person name="Williams B."/>
            <person name="Wilson W."/>
            <person name="Wolfe G."/>
            <person name="Wurch L.L."/>
        </authorList>
    </citation>
    <scope>NUCLEOTIDE SEQUENCE</scope>
</reference>
<dbReference type="RefSeq" id="XP_005764000.1">
    <property type="nucleotide sequence ID" value="XM_005763943.1"/>
</dbReference>
<evidence type="ECO:0000313" key="3">
    <source>
        <dbReference type="Proteomes" id="UP000013827"/>
    </source>
</evidence>
<keyword evidence="3" id="KW-1185">Reference proteome</keyword>
<accession>A0A0D3IJY6</accession>
<dbReference type="KEGG" id="ehx:EMIHUDRAFT_214399"/>
<dbReference type="eggNOG" id="ENOG502S8PR">
    <property type="taxonomic scope" value="Eukaryota"/>
</dbReference>
<sequence length="316" mass="34185">MAVRVEHASQHDCAECLDLLAAPSLVRAALKAARAADAAAASAATGELCRLASLEPHARRPCGAVSLSTCLVLAAEVALLGGERAATGVRRVRSRAQAACFIAQSRRWATRYGCGSLNRIFKRSPRRGEFLAAYDAFVAEVVAPSLGCGEGLVYQAEPVFRVFLPYHLAVGPRHTDASYHEQPNEINCWVPLTAVSGTNSLQVESSPGAGDFEPVECRYGELFRFRGNACEHFSCLNVSDATRVSFDFRVIRPQELRLRPVASASSDAHARGRSDYFTIGRYYRVVGDAPRRGGRGVRGASPGESAEKKELREETT</sequence>
<dbReference type="GeneID" id="17257810"/>
<dbReference type="PaxDb" id="2903-EOD11571"/>
<reference evidence="2" key="2">
    <citation type="submission" date="2024-10" db="UniProtKB">
        <authorList>
            <consortium name="EnsemblProtists"/>
        </authorList>
    </citation>
    <scope>IDENTIFICATION</scope>
</reference>
<proteinExistence type="predicted"/>
<evidence type="ECO:0000313" key="2">
    <source>
        <dbReference type="EnsemblProtists" id="EOD11571"/>
    </source>
</evidence>
<name>A0A0D3IJY6_EMIH1</name>
<protein>
    <submittedName>
        <fullName evidence="2">Uncharacterized protein</fullName>
    </submittedName>
</protein>
<feature type="region of interest" description="Disordered" evidence="1">
    <location>
        <begin position="290"/>
        <end position="316"/>
    </location>
</feature>
<evidence type="ECO:0000256" key="1">
    <source>
        <dbReference type="SAM" id="MobiDB-lite"/>
    </source>
</evidence>
<organism evidence="2 3">
    <name type="scientific">Emiliania huxleyi (strain CCMP1516)</name>
    <dbReference type="NCBI Taxonomy" id="280463"/>
    <lineage>
        <taxon>Eukaryota</taxon>
        <taxon>Haptista</taxon>
        <taxon>Haptophyta</taxon>
        <taxon>Prymnesiophyceae</taxon>
        <taxon>Isochrysidales</taxon>
        <taxon>Noelaerhabdaceae</taxon>
        <taxon>Emiliania</taxon>
    </lineage>
</organism>
<dbReference type="EnsemblProtists" id="EOD11571">
    <property type="protein sequence ID" value="EOD11571"/>
    <property type="gene ID" value="EMIHUDRAFT_214399"/>
</dbReference>
<dbReference type="SUPFAM" id="SSF51197">
    <property type="entry name" value="Clavaminate synthase-like"/>
    <property type="match status" value="1"/>
</dbReference>
<dbReference type="HOGENOM" id="CLU_881187_0_0_1"/>
<feature type="compositionally biased region" description="Basic and acidic residues" evidence="1">
    <location>
        <begin position="305"/>
        <end position="316"/>
    </location>
</feature>
<dbReference type="AlphaFoldDB" id="A0A0D3IJY6"/>